<feature type="domain" description="Nucleoside phosphorylase" evidence="1">
    <location>
        <begin position="38"/>
        <end position="215"/>
    </location>
</feature>
<dbReference type="AlphaFoldDB" id="A0A0F6YKJ6"/>
<evidence type="ECO:0000313" key="2">
    <source>
        <dbReference type="EMBL" id="AKF09235.1"/>
    </source>
</evidence>
<organism evidence="2 3">
    <name type="scientific">Sandaracinus amylolyticus</name>
    <dbReference type="NCBI Taxonomy" id="927083"/>
    <lineage>
        <taxon>Bacteria</taxon>
        <taxon>Pseudomonadati</taxon>
        <taxon>Myxococcota</taxon>
        <taxon>Polyangia</taxon>
        <taxon>Polyangiales</taxon>
        <taxon>Sandaracinaceae</taxon>
        <taxon>Sandaracinus</taxon>
    </lineage>
</organism>
<reference evidence="2 3" key="1">
    <citation type="submission" date="2015-03" db="EMBL/GenBank/DDBJ databases">
        <title>Genome assembly of Sandaracinus amylolyticus DSM 53668.</title>
        <authorList>
            <person name="Sharma G."/>
            <person name="Subramanian S."/>
        </authorList>
    </citation>
    <scope>NUCLEOTIDE SEQUENCE [LARGE SCALE GENOMIC DNA]</scope>
    <source>
        <strain evidence="2 3">DSM 53668</strain>
    </source>
</reference>
<dbReference type="GO" id="GO:0019284">
    <property type="term" value="P:L-methionine salvage from S-adenosylmethionine"/>
    <property type="evidence" value="ECO:0007669"/>
    <property type="project" value="TreeGrafter"/>
</dbReference>
<dbReference type="GO" id="GO:0008782">
    <property type="term" value="F:adenosylhomocysteine nucleosidase activity"/>
    <property type="evidence" value="ECO:0007669"/>
    <property type="project" value="TreeGrafter"/>
</dbReference>
<sequence>MSSGQQRGADVLLVASHAPDLAGMRPYLGERLDGVIRNVRVRAKIVGMGMATAAAAAARGILAVQPRAVLMIGTCGVYPNLAQYRPHDVLVPSRAQLVDHAVLAVRASFPDPMQTVVETHGLMSSALRACHPRGHLAAVASPLAQTTDDTLAAAIAPATGCEAENLELFAVAMACRAADVPFVAALGISNIAGSTGRHDWSQFQRDAVSSAASAIAAWMHNGAQGLPHS</sequence>
<dbReference type="Proteomes" id="UP000034883">
    <property type="component" value="Chromosome"/>
</dbReference>
<name>A0A0F6YKJ6_9BACT</name>
<dbReference type="Pfam" id="PF01048">
    <property type="entry name" value="PNP_UDP_1"/>
    <property type="match status" value="1"/>
</dbReference>
<dbReference type="SUPFAM" id="SSF53167">
    <property type="entry name" value="Purine and uridine phosphorylases"/>
    <property type="match status" value="1"/>
</dbReference>
<accession>A0A0F6YKJ6</accession>
<dbReference type="InterPro" id="IPR000845">
    <property type="entry name" value="Nucleoside_phosphorylase_d"/>
</dbReference>
<dbReference type="STRING" id="927083.DB32_006384"/>
<dbReference type="EMBL" id="CP011125">
    <property type="protein sequence ID" value="AKF09235.1"/>
    <property type="molecule type" value="Genomic_DNA"/>
</dbReference>
<evidence type="ECO:0000313" key="3">
    <source>
        <dbReference type="Proteomes" id="UP000034883"/>
    </source>
</evidence>
<keyword evidence="3" id="KW-1185">Reference proteome</keyword>
<dbReference type="GO" id="GO:0008930">
    <property type="term" value="F:methylthioadenosine nucleosidase activity"/>
    <property type="evidence" value="ECO:0007669"/>
    <property type="project" value="TreeGrafter"/>
</dbReference>
<dbReference type="KEGG" id="samy:DB32_006384"/>
<dbReference type="InterPro" id="IPR035994">
    <property type="entry name" value="Nucleoside_phosphorylase_sf"/>
</dbReference>
<evidence type="ECO:0000259" key="1">
    <source>
        <dbReference type="Pfam" id="PF01048"/>
    </source>
</evidence>
<dbReference type="RefSeq" id="WP_053236301.1">
    <property type="nucleotide sequence ID" value="NZ_CP011125.1"/>
</dbReference>
<protein>
    <recommendedName>
        <fullName evidence="1">Nucleoside phosphorylase domain-containing protein</fullName>
    </recommendedName>
</protein>
<proteinExistence type="predicted"/>
<dbReference type="GO" id="GO:0009116">
    <property type="term" value="P:nucleoside metabolic process"/>
    <property type="evidence" value="ECO:0007669"/>
    <property type="project" value="InterPro"/>
</dbReference>
<gene>
    <name evidence="2" type="ORF">DB32_006384</name>
</gene>
<dbReference type="PANTHER" id="PTHR46832">
    <property type="entry name" value="5'-METHYLTHIOADENOSINE/S-ADENOSYLHOMOCYSTEINE NUCLEOSIDASE"/>
    <property type="match status" value="1"/>
</dbReference>
<dbReference type="GO" id="GO:0005829">
    <property type="term" value="C:cytosol"/>
    <property type="evidence" value="ECO:0007669"/>
    <property type="project" value="TreeGrafter"/>
</dbReference>
<dbReference type="PANTHER" id="PTHR46832:SF1">
    <property type="entry name" value="5'-METHYLTHIOADENOSINE_S-ADENOSYLHOMOCYSTEINE NUCLEOSIDASE"/>
    <property type="match status" value="1"/>
</dbReference>
<dbReference type="Gene3D" id="3.40.50.1580">
    <property type="entry name" value="Nucleoside phosphorylase domain"/>
    <property type="match status" value="1"/>
</dbReference>